<evidence type="ECO:0000313" key="7">
    <source>
        <dbReference type="Proteomes" id="UP000478052"/>
    </source>
</evidence>
<evidence type="ECO:0008006" key="8">
    <source>
        <dbReference type="Google" id="ProtNLM"/>
    </source>
</evidence>
<evidence type="ECO:0000259" key="3">
    <source>
        <dbReference type="Pfam" id="PF21787"/>
    </source>
</evidence>
<feature type="compositionally biased region" description="Low complexity" evidence="1">
    <location>
        <begin position="238"/>
        <end position="248"/>
    </location>
</feature>
<organism evidence="6 7">
    <name type="scientific">Aphis craccivora</name>
    <name type="common">Cowpea aphid</name>
    <dbReference type="NCBI Taxonomy" id="307492"/>
    <lineage>
        <taxon>Eukaryota</taxon>
        <taxon>Metazoa</taxon>
        <taxon>Ecdysozoa</taxon>
        <taxon>Arthropoda</taxon>
        <taxon>Hexapoda</taxon>
        <taxon>Insecta</taxon>
        <taxon>Pterygota</taxon>
        <taxon>Neoptera</taxon>
        <taxon>Paraneoptera</taxon>
        <taxon>Hemiptera</taxon>
        <taxon>Sternorrhyncha</taxon>
        <taxon>Aphidomorpha</taxon>
        <taxon>Aphidoidea</taxon>
        <taxon>Aphididae</taxon>
        <taxon>Aphidini</taxon>
        <taxon>Aphis</taxon>
        <taxon>Aphis</taxon>
    </lineage>
</organism>
<keyword evidence="7" id="KW-1185">Reference proteome</keyword>
<feature type="domain" description="THAP9-like helix-turn-helix" evidence="2">
    <location>
        <begin position="394"/>
        <end position="460"/>
    </location>
</feature>
<feature type="region of interest" description="Disordered" evidence="1">
    <location>
        <begin position="152"/>
        <end position="262"/>
    </location>
</feature>
<dbReference type="PANTHER" id="PTHR47577">
    <property type="entry name" value="THAP DOMAIN-CONTAINING PROTEIN 6"/>
    <property type="match status" value="1"/>
</dbReference>
<evidence type="ECO:0000313" key="6">
    <source>
        <dbReference type="EMBL" id="KAF0744909.1"/>
    </source>
</evidence>
<protein>
    <recommendedName>
        <fullName evidence="8">THAP-type domain-containing protein</fullName>
    </recommendedName>
</protein>
<dbReference type="InterPro" id="IPR048367">
    <property type="entry name" value="TNP-like_RNaseH_C"/>
</dbReference>
<dbReference type="AlphaFoldDB" id="A0A6G0XW34"/>
<dbReference type="Pfam" id="PF12017">
    <property type="entry name" value="Tnp_P_element"/>
    <property type="match status" value="1"/>
</dbReference>
<evidence type="ECO:0000259" key="4">
    <source>
        <dbReference type="Pfam" id="PF21788"/>
    </source>
</evidence>
<dbReference type="PANTHER" id="PTHR47577:SF2">
    <property type="entry name" value="THAP DOMAIN CONTAINING 9"/>
    <property type="match status" value="1"/>
</dbReference>
<accession>A0A6G0XW34</accession>
<dbReference type="InterPro" id="IPR021896">
    <property type="entry name" value="THAP9-like_HTH"/>
</dbReference>
<dbReference type="EMBL" id="VUJU01007492">
    <property type="protein sequence ID" value="KAF0744909.1"/>
    <property type="molecule type" value="Genomic_DNA"/>
</dbReference>
<gene>
    <name evidence="6" type="ORF">FWK35_00027906</name>
</gene>
<reference evidence="6 7" key="1">
    <citation type="submission" date="2019-08" db="EMBL/GenBank/DDBJ databases">
        <title>Whole genome of Aphis craccivora.</title>
        <authorList>
            <person name="Voronova N.V."/>
            <person name="Shulinski R.S."/>
            <person name="Bandarenka Y.V."/>
            <person name="Zhorov D.G."/>
            <person name="Warner D."/>
        </authorList>
    </citation>
    <scope>NUCLEOTIDE SEQUENCE [LARGE SCALE GENOMIC DNA]</scope>
    <source>
        <strain evidence="6">180601</strain>
        <tissue evidence="6">Whole Body</tissue>
    </source>
</reference>
<feature type="compositionally biased region" description="Polar residues" evidence="1">
    <location>
        <begin position="197"/>
        <end position="216"/>
    </location>
</feature>
<dbReference type="InterPro" id="IPR048366">
    <property type="entry name" value="TNP-like_GBD"/>
</dbReference>
<evidence type="ECO:0000259" key="2">
    <source>
        <dbReference type="Pfam" id="PF12017"/>
    </source>
</evidence>
<dbReference type="Proteomes" id="UP000478052">
    <property type="component" value="Unassembled WGS sequence"/>
</dbReference>
<feature type="domain" description="Transposable element P transposase-like GTP-binding insertion" evidence="4">
    <location>
        <begin position="614"/>
        <end position="706"/>
    </location>
</feature>
<proteinExistence type="predicted"/>
<comment type="caution">
    <text evidence="6">The sequence shown here is derived from an EMBL/GenBank/DDBJ whole genome shotgun (WGS) entry which is preliminary data.</text>
</comment>
<feature type="compositionally biased region" description="Low complexity" evidence="1">
    <location>
        <begin position="172"/>
        <end position="184"/>
    </location>
</feature>
<dbReference type="OrthoDB" id="6621548at2759"/>
<feature type="domain" description="Transposable element P transposase-like RNase H" evidence="3">
    <location>
        <begin position="479"/>
        <end position="586"/>
    </location>
</feature>
<dbReference type="Pfam" id="PF21787">
    <property type="entry name" value="TNP-like_RNaseH_N"/>
    <property type="match status" value="1"/>
</dbReference>
<evidence type="ECO:0000256" key="1">
    <source>
        <dbReference type="SAM" id="MobiDB-lite"/>
    </source>
</evidence>
<dbReference type="Pfam" id="PF21788">
    <property type="entry name" value="TNP-like_GBD"/>
    <property type="match status" value="1"/>
</dbReference>
<sequence>MASAGFIMCTGLLGQAPVVGSKNAETYEKLHDQEAECDNGGNTWFGCSYTGPGNKLYDANNKFIGCSLPRTEMDKVTFQHDVDYNNMTNPAKDQVWEADKKSILAAMNTTDKYYSNVATIVGLGLKNIAERIHEALTGSNSAIYPQCGRVEPEQKDNAAQGAESKGNEEPPDTTTKSTNNTDSNGQLRTDHQHVDNFDNNFSTSGNNMETPTSSSKRAADSPTGASFSKKSNMVLPGTASTTASDSDTGNPSPENAGKLDYPEITTNLNSNEEQKVDDIEDKLSIISKSPKVFEPEMDGVECLEPSSSKGKIAITNDSLVSNNELSTNVNRELFVEASIVEDDDTLRRRFLKRGISVLAHDTNLKSKKIKILNQTIRRQRKKIVSLKCIISNFKHNNLINEDTSTFLLDNFGENKHLTTRLAKKNAGMAPIRKYCPELRRFAISLHFRSVSAYNFVRKNLIQFFHILERLENGILIPIVNQVIDEMAIRQHVEWDGTNYHGYVNIGDSICNESMEKAKESLVFLVVAVNEAWKIPVGYFLINHINSSQKAELVNRCIDLLSKTGVTIVSLTFDGCPTNMNMVKILGYVLDIDNLNTSFKVDGVVKTISIIPDPAHMVKLIRNVFGEKRQFIDINRGVIDFEYINKLLILQEDEGCHLANKLKKQHVFYSRQKMKVKLATQLLSRSVSEALKFCRDNLKFPDFKDMENKNGQVINVPVLKSARKTGFLGFLICFESLNSLYNNYLKYDLLEFLCFYKLSQDHIELFFGIVRSHGGHNDNPTARQFRSAYRKLLINAKIKDESLGNCIPLDEINILNFSSVKDAIKDPVDTINDSNAILYKDIISQPQTHHIKDHDYIITSDKITMSNYLKEVVIYISGFICHRLSSKIKCDICCNALFGDKNDFMTSLINVRDKGGLSYPSDDVILIALQTEKVMKSYSCDTKPLNKMLIVTKTLSYFCNNRVFDSIYNHNSDNGPFSNHIILLIKSIINSYFDIKTHYLCRKKNETDSLRTWYNKMTLFRGQ</sequence>
<feature type="domain" description="Transposable element P transposase-like RNase H C-terminal" evidence="5">
    <location>
        <begin position="755"/>
        <end position="789"/>
    </location>
</feature>
<dbReference type="Pfam" id="PF21789">
    <property type="entry name" value="TNP-like_RNaseH_C"/>
    <property type="match status" value="1"/>
</dbReference>
<name>A0A6G0XW34_APHCR</name>
<evidence type="ECO:0000259" key="5">
    <source>
        <dbReference type="Pfam" id="PF21789"/>
    </source>
</evidence>
<dbReference type="InterPro" id="IPR048365">
    <property type="entry name" value="TNP-like_RNaseH_N"/>
</dbReference>